<dbReference type="Gene3D" id="3.10.280.10">
    <property type="entry name" value="Mitochondrial glycoprotein"/>
    <property type="match status" value="1"/>
</dbReference>
<dbReference type="OMA" id="CEYMMSK"/>
<evidence type="ECO:0000313" key="3">
    <source>
        <dbReference type="Proteomes" id="UP000036987"/>
    </source>
</evidence>
<dbReference type="PANTHER" id="PTHR10826">
    <property type="entry name" value="COMPLEMENT COMPONENT 1"/>
    <property type="match status" value="1"/>
</dbReference>
<keyword evidence="3" id="KW-1185">Reference proteome</keyword>
<gene>
    <name evidence="2" type="ORF">ZOSMA_64G00290</name>
</gene>
<protein>
    <recommendedName>
        <fullName evidence="4">Mitochondrial glycoprotein family protein</fullName>
    </recommendedName>
</protein>
<comment type="caution">
    <text evidence="2">The sequence shown here is derived from an EMBL/GenBank/DDBJ whole genome shotgun (WGS) entry which is preliminary data.</text>
</comment>
<dbReference type="PANTHER" id="PTHR10826:SF27">
    <property type="entry name" value="OS06G0326500 PROTEIN"/>
    <property type="match status" value="1"/>
</dbReference>
<dbReference type="EMBL" id="LFYR01001714">
    <property type="protein sequence ID" value="KMZ59814.1"/>
    <property type="molecule type" value="Genomic_DNA"/>
</dbReference>
<dbReference type="GO" id="GO:0005759">
    <property type="term" value="C:mitochondrial matrix"/>
    <property type="evidence" value="ECO:0007669"/>
    <property type="project" value="InterPro"/>
</dbReference>
<dbReference type="OrthoDB" id="278212at2759"/>
<evidence type="ECO:0008006" key="4">
    <source>
        <dbReference type="Google" id="ProtNLM"/>
    </source>
</evidence>
<dbReference type="SUPFAM" id="SSF54529">
    <property type="entry name" value="Mitochondrial glycoprotein MAM33-like"/>
    <property type="match status" value="1"/>
</dbReference>
<reference evidence="3" key="1">
    <citation type="journal article" date="2016" name="Nature">
        <title>The genome of the seagrass Zostera marina reveals angiosperm adaptation to the sea.</title>
        <authorList>
            <person name="Olsen J.L."/>
            <person name="Rouze P."/>
            <person name="Verhelst B."/>
            <person name="Lin Y.-C."/>
            <person name="Bayer T."/>
            <person name="Collen J."/>
            <person name="Dattolo E."/>
            <person name="De Paoli E."/>
            <person name="Dittami S."/>
            <person name="Maumus F."/>
            <person name="Michel G."/>
            <person name="Kersting A."/>
            <person name="Lauritano C."/>
            <person name="Lohaus R."/>
            <person name="Toepel M."/>
            <person name="Tonon T."/>
            <person name="Vanneste K."/>
            <person name="Amirebrahimi M."/>
            <person name="Brakel J."/>
            <person name="Bostroem C."/>
            <person name="Chovatia M."/>
            <person name="Grimwood J."/>
            <person name="Jenkins J.W."/>
            <person name="Jueterbock A."/>
            <person name="Mraz A."/>
            <person name="Stam W.T."/>
            <person name="Tice H."/>
            <person name="Bornberg-Bauer E."/>
            <person name="Green P.J."/>
            <person name="Pearson G.A."/>
            <person name="Procaccini G."/>
            <person name="Duarte C.M."/>
            <person name="Schmutz J."/>
            <person name="Reusch T.B.H."/>
            <person name="Van de Peer Y."/>
        </authorList>
    </citation>
    <scope>NUCLEOTIDE SEQUENCE [LARGE SCALE GENOMIC DNA]</scope>
    <source>
        <strain evidence="3">cv. Finnish</strain>
    </source>
</reference>
<dbReference type="AlphaFoldDB" id="A0A0K9NSQ8"/>
<accession>A0A0K9NSQ8</accession>
<proteinExistence type="predicted"/>
<organism evidence="2 3">
    <name type="scientific">Zostera marina</name>
    <name type="common">Eelgrass</name>
    <dbReference type="NCBI Taxonomy" id="29655"/>
    <lineage>
        <taxon>Eukaryota</taxon>
        <taxon>Viridiplantae</taxon>
        <taxon>Streptophyta</taxon>
        <taxon>Embryophyta</taxon>
        <taxon>Tracheophyta</taxon>
        <taxon>Spermatophyta</taxon>
        <taxon>Magnoliopsida</taxon>
        <taxon>Liliopsida</taxon>
        <taxon>Zosteraceae</taxon>
        <taxon>Zostera</taxon>
    </lineage>
</organism>
<sequence>MASSLVRRGFRLSLIARRSSIVVRAIPFSCTSFCNCPRCSPVAKITSFRYSVLNGAVRSFSSSKIGADENLKTVLRTEIKEAKDIAETQDQQYPMPDDFKFSIEDKSGEQTITLKRVHHGETIKAVVFLHLDEDEEDEGKDDDDDDQNDDDQDNGSMESSISMVVTIDKGEDSFVEFCCSVNPEEILIENMVIKKRDVPDDHELYSGPPFSDLDENLQNEFYRYLEVRGISNSLFGFLQDYMVKKDEREYITWLKNLKNFVES</sequence>
<dbReference type="Proteomes" id="UP000036987">
    <property type="component" value="Unassembled WGS sequence"/>
</dbReference>
<feature type="region of interest" description="Disordered" evidence="1">
    <location>
        <begin position="134"/>
        <end position="159"/>
    </location>
</feature>
<evidence type="ECO:0000256" key="1">
    <source>
        <dbReference type="SAM" id="MobiDB-lite"/>
    </source>
</evidence>
<dbReference type="InterPro" id="IPR003428">
    <property type="entry name" value="MAM33"/>
</dbReference>
<dbReference type="STRING" id="29655.A0A0K9NSQ8"/>
<name>A0A0K9NSQ8_ZOSMR</name>
<dbReference type="InterPro" id="IPR036561">
    <property type="entry name" value="MAM33_sf"/>
</dbReference>
<dbReference type="Pfam" id="PF02330">
    <property type="entry name" value="MAM33"/>
    <property type="match status" value="1"/>
</dbReference>
<feature type="compositionally biased region" description="Acidic residues" evidence="1">
    <location>
        <begin position="134"/>
        <end position="153"/>
    </location>
</feature>
<evidence type="ECO:0000313" key="2">
    <source>
        <dbReference type="EMBL" id="KMZ59814.1"/>
    </source>
</evidence>